<evidence type="ECO:0000256" key="1">
    <source>
        <dbReference type="SAM" id="MobiDB-lite"/>
    </source>
</evidence>
<dbReference type="AlphaFoldDB" id="A0A914QIN3"/>
<keyword evidence="3" id="KW-1185">Reference proteome</keyword>
<protein>
    <submittedName>
        <fullName evidence="4">Uncharacterized protein</fullName>
    </submittedName>
</protein>
<keyword evidence="2" id="KW-1133">Transmembrane helix</keyword>
<name>A0A914QIN3_9BILA</name>
<feature type="transmembrane region" description="Helical" evidence="2">
    <location>
        <begin position="34"/>
        <end position="55"/>
    </location>
</feature>
<dbReference type="Proteomes" id="UP000887578">
    <property type="component" value="Unplaced"/>
</dbReference>
<keyword evidence="2" id="KW-0812">Transmembrane</keyword>
<keyword evidence="2" id="KW-0472">Membrane</keyword>
<dbReference type="WBParaSite" id="PDA_v2.g31509.t1">
    <property type="protein sequence ID" value="PDA_v2.g31509.t1"/>
    <property type="gene ID" value="PDA_v2.g31509"/>
</dbReference>
<feature type="region of interest" description="Disordered" evidence="1">
    <location>
        <begin position="1"/>
        <end position="21"/>
    </location>
</feature>
<reference evidence="4" key="1">
    <citation type="submission" date="2022-11" db="UniProtKB">
        <authorList>
            <consortium name="WormBaseParasite"/>
        </authorList>
    </citation>
    <scope>IDENTIFICATION</scope>
</reference>
<sequence length="129" mass="14975">MKESKEELHYQSDHSAHTELDHSHAGHRLKIIEFGSGLIVSFLLIFILGAVYEGLKWYRIYLQMKETKRIQKQRLAFSPQITMNQLEESVNKRLNAPHHPNEALLSPSGLNGDQVYFFKDKELRILIAC</sequence>
<organism evidence="3 4">
    <name type="scientific">Panagrolaimus davidi</name>
    <dbReference type="NCBI Taxonomy" id="227884"/>
    <lineage>
        <taxon>Eukaryota</taxon>
        <taxon>Metazoa</taxon>
        <taxon>Ecdysozoa</taxon>
        <taxon>Nematoda</taxon>
        <taxon>Chromadorea</taxon>
        <taxon>Rhabditida</taxon>
        <taxon>Tylenchina</taxon>
        <taxon>Panagrolaimomorpha</taxon>
        <taxon>Panagrolaimoidea</taxon>
        <taxon>Panagrolaimidae</taxon>
        <taxon>Panagrolaimus</taxon>
    </lineage>
</organism>
<evidence type="ECO:0000256" key="2">
    <source>
        <dbReference type="SAM" id="Phobius"/>
    </source>
</evidence>
<proteinExistence type="predicted"/>
<accession>A0A914QIN3</accession>
<evidence type="ECO:0000313" key="3">
    <source>
        <dbReference type="Proteomes" id="UP000887578"/>
    </source>
</evidence>
<evidence type="ECO:0000313" key="4">
    <source>
        <dbReference type="WBParaSite" id="PDA_v2.g31509.t1"/>
    </source>
</evidence>